<dbReference type="OrthoDB" id="818489at2"/>
<dbReference type="EMBL" id="CP030041">
    <property type="protein sequence ID" value="AWW29350.1"/>
    <property type="molecule type" value="Genomic_DNA"/>
</dbReference>
<dbReference type="KEGG" id="est:DN752_03875"/>
<keyword evidence="2" id="KW-1185">Reference proteome</keyword>
<organism evidence="1 2">
    <name type="scientific">Echinicola strongylocentroti</name>
    <dbReference type="NCBI Taxonomy" id="1795355"/>
    <lineage>
        <taxon>Bacteria</taxon>
        <taxon>Pseudomonadati</taxon>
        <taxon>Bacteroidota</taxon>
        <taxon>Cytophagia</taxon>
        <taxon>Cytophagales</taxon>
        <taxon>Cyclobacteriaceae</taxon>
        <taxon>Echinicola</taxon>
    </lineage>
</organism>
<accession>A0A2Z4IF73</accession>
<dbReference type="AlphaFoldDB" id="A0A2Z4IF73"/>
<sequence length="235" mass="26510">MLKSVSVGSFWSVGILLGSGKKLVMNENVLDNGNYKGFQFLDINNEVQKDANLSLSLLSSMGVVPESFGYYKDEILFFHPFQGVAFKVDEGNQEFVPWVKIDFGEKTVPPEVWKSDDPELLFGEVKRNNYAFAPFCVYFDGNSDQLFFYYYVGFIDTIHLGLIDLESGVSKVISGIENDLYLGDWQKPQGMSKEGNYLNMIHLSHVPEKFKVKNQLTGDPESPVVLSYQVDPIGK</sequence>
<evidence type="ECO:0000313" key="1">
    <source>
        <dbReference type="EMBL" id="AWW29350.1"/>
    </source>
</evidence>
<protein>
    <submittedName>
        <fullName evidence="1">Uncharacterized protein</fullName>
    </submittedName>
</protein>
<proteinExistence type="predicted"/>
<dbReference type="Proteomes" id="UP000248688">
    <property type="component" value="Chromosome"/>
</dbReference>
<gene>
    <name evidence="1" type="ORF">DN752_03875</name>
</gene>
<name>A0A2Z4IF73_9BACT</name>
<evidence type="ECO:0000313" key="2">
    <source>
        <dbReference type="Proteomes" id="UP000248688"/>
    </source>
</evidence>
<reference evidence="1 2" key="1">
    <citation type="submission" date="2018-06" db="EMBL/GenBank/DDBJ databases">
        <title>Echinicola strongylocentroti sp. nov., isolated from a sea urchin Strongylocentrotus intermedius.</title>
        <authorList>
            <person name="Bae S.S."/>
        </authorList>
    </citation>
    <scope>NUCLEOTIDE SEQUENCE [LARGE SCALE GENOMIC DNA]</scope>
    <source>
        <strain evidence="1 2">MEBiC08714</strain>
    </source>
</reference>